<organism evidence="2 3">
    <name type="scientific">Corynebacterium accolens</name>
    <dbReference type="NCBI Taxonomy" id="38284"/>
    <lineage>
        <taxon>Bacteria</taxon>
        <taxon>Bacillati</taxon>
        <taxon>Actinomycetota</taxon>
        <taxon>Actinomycetes</taxon>
        <taxon>Mycobacteriales</taxon>
        <taxon>Corynebacteriaceae</taxon>
        <taxon>Corynebacterium</taxon>
    </lineage>
</organism>
<accession>A0AAP4BWZ5</accession>
<gene>
    <name evidence="2" type="ORF">QPX58_01940</name>
</gene>
<keyword evidence="1" id="KW-0472">Membrane</keyword>
<protein>
    <recommendedName>
        <fullName evidence="4">Lantibiotic ABC transporter permease</fullName>
    </recommendedName>
</protein>
<comment type="caution">
    <text evidence="2">The sequence shown here is derived from an EMBL/GenBank/DDBJ whole genome shotgun (WGS) entry which is preliminary data.</text>
</comment>
<dbReference type="EMBL" id="JASNVU010000002">
    <property type="protein sequence ID" value="MDK4334179.1"/>
    <property type="molecule type" value="Genomic_DNA"/>
</dbReference>
<evidence type="ECO:0000313" key="3">
    <source>
        <dbReference type="Proteomes" id="UP001230317"/>
    </source>
</evidence>
<feature type="transmembrane region" description="Helical" evidence="1">
    <location>
        <begin position="113"/>
        <end position="132"/>
    </location>
</feature>
<feature type="transmembrane region" description="Helical" evidence="1">
    <location>
        <begin position="139"/>
        <end position="161"/>
    </location>
</feature>
<dbReference type="AlphaFoldDB" id="A0AAP4BWZ5"/>
<reference evidence="2" key="1">
    <citation type="submission" date="2023-05" db="EMBL/GenBank/DDBJ databases">
        <title>Metabolic capabilities are highly conserved among human nasal-associated Corynebacterium species in pangenomic analyses.</title>
        <authorList>
            <person name="Tran T.H."/>
            <person name="Roberts A.Q."/>
            <person name="Escapa I.F."/>
            <person name="Gao W."/>
            <person name="Conlan S."/>
            <person name="Kong H."/>
            <person name="Segre J.A."/>
            <person name="Kelly M.S."/>
            <person name="Lemon K.P."/>
        </authorList>
    </citation>
    <scope>NUCLEOTIDE SEQUENCE</scope>
    <source>
        <strain evidence="2">KPL2618</strain>
    </source>
</reference>
<keyword evidence="1" id="KW-0812">Transmembrane</keyword>
<feature type="transmembrane region" description="Helical" evidence="1">
    <location>
        <begin position="375"/>
        <end position="398"/>
    </location>
</feature>
<feature type="transmembrane region" description="Helical" evidence="1">
    <location>
        <begin position="305"/>
        <end position="325"/>
    </location>
</feature>
<feature type="transmembrane region" description="Helical" evidence="1">
    <location>
        <begin position="78"/>
        <end position="101"/>
    </location>
</feature>
<evidence type="ECO:0008006" key="4">
    <source>
        <dbReference type="Google" id="ProtNLM"/>
    </source>
</evidence>
<evidence type="ECO:0000256" key="1">
    <source>
        <dbReference type="SAM" id="Phobius"/>
    </source>
</evidence>
<dbReference type="Proteomes" id="UP001230317">
    <property type="component" value="Unassembled WGS sequence"/>
</dbReference>
<feature type="transmembrane region" description="Helical" evidence="1">
    <location>
        <begin position="346"/>
        <end position="369"/>
    </location>
</feature>
<name>A0AAP4BWZ5_9CORY</name>
<feature type="transmembrane region" description="Helical" evidence="1">
    <location>
        <begin position="203"/>
        <end position="224"/>
    </location>
</feature>
<feature type="transmembrane region" description="Helical" evidence="1">
    <location>
        <begin position="34"/>
        <end position="53"/>
    </location>
</feature>
<keyword evidence="1" id="KW-1133">Transmembrane helix</keyword>
<feature type="transmembrane region" description="Helical" evidence="1">
    <location>
        <begin position="445"/>
        <end position="465"/>
    </location>
</feature>
<feature type="transmembrane region" description="Helical" evidence="1">
    <location>
        <begin position="280"/>
        <end position="299"/>
    </location>
</feature>
<sequence>MQWLPLLALPLVVMTVLFSFFASSAEDATGVLGWQSMFITGMYAPLIALFAGVSERREVLSRGGGTLWRRLHPRYEHACRFLLVLASLAGFHILNFGLSWAAVAAQGRADHHLLLIAGAYSFLGAIGIAGFATACARRLGLIITLIFAVAWQVSSVLPGVVEGSLWWAFPPAWPLRLLLPALRIHQNSVPLEPGDPLLQESPLPALALCLTLAVAGSLTVTMTPRRVRPLSRRRRVAIPTTSTAATPAQGWQPASASRAAACSRLSDALRGFHRAIMTPAVITCLVLSALALIFIALYYPPRYVQGFFVFLLLPVGAGVLPVLVWPGFSGAWPIVYTESRHCSTALLLWLLGIIAAVCTCASVAVIFAGEATLAVLAQLPLAIGVGYVLTVVSLIVVIRCGIWSSLALTIIGTIVSMTIGGDVLAKTVLWLVAFPAWPMNADSPGRYAGVAMMTLLFATITSWAARRLLRTRALRPTD</sequence>
<evidence type="ECO:0000313" key="2">
    <source>
        <dbReference type="EMBL" id="MDK4334179.1"/>
    </source>
</evidence>
<feature type="transmembrane region" description="Helical" evidence="1">
    <location>
        <begin position="405"/>
        <end position="425"/>
    </location>
</feature>
<dbReference type="RefSeq" id="WP_284641590.1">
    <property type="nucleotide sequence ID" value="NZ_JASNVU010000002.1"/>
</dbReference>
<proteinExistence type="predicted"/>